<dbReference type="GO" id="GO:0015074">
    <property type="term" value="P:DNA integration"/>
    <property type="evidence" value="ECO:0007669"/>
    <property type="project" value="InterPro"/>
</dbReference>
<dbReference type="SUPFAM" id="SSF53098">
    <property type="entry name" value="Ribonuclease H-like"/>
    <property type="match status" value="1"/>
</dbReference>
<dbReference type="Proteomes" id="UP000192674">
    <property type="component" value="Unassembled WGS sequence"/>
</dbReference>
<protein>
    <submittedName>
        <fullName evidence="3">Integrase core domain-containing protein</fullName>
    </submittedName>
</protein>
<dbReference type="RefSeq" id="WP_235039412.1">
    <property type="nucleotide sequence ID" value="NZ_FWXV01000026.1"/>
</dbReference>
<dbReference type="EMBL" id="FWXV01000026">
    <property type="protein sequence ID" value="SMD27486.1"/>
    <property type="molecule type" value="Genomic_DNA"/>
</dbReference>
<feature type="region of interest" description="Disordered" evidence="1">
    <location>
        <begin position="169"/>
        <end position="194"/>
    </location>
</feature>
<sequence>MWEILNSAGIDPAPRRAGPTWKQFLANQARGILAADFFHIDTALGTRLSALVFLEHGTRRLHVAGVTASPTQDWTTQQARNLATDIGEGLDPLRSLLRDRDTKYSAAFDAVFQAEDMDILTSAPQAPKMNAHCERVIRTLRTEVCDHVLILNEAHAREVLAAFQRHYNQHRPHQARQQRPPEPHQQPDRAHGVNVRTLLRTRVLKGLINEYRYSA</sequence>
<proteinExistence type="predicted"/>
<accession>A0A1W2G0S2</accession>
<dbReference type="InterPro" id="IPR012337">
    <property type="entry name" value="RNaseH-like_sf"/>
</dbReference>
<feature type="compositionally biased region" description="Basic and acidic residues" evidence="1">
    <location>
        <begin position="179"/>
        <end position="191"/>
    </location>
</feature>
<dbReference type="InterPro" id="IPR036397">
    <property type="entry name" value="RNaseH_sf"/>
</dbReference>
<gene>
    <name evidence="3" type="ORF">SAMN05661093_11093</name>
</gene>
<name>A0A1W2G0S2_KIBAR</name>
<dbReference type="GO" id="GO:0003676">
    <property type="term" value="F:nucleic acid binding"/>
    <property type="evidence" value="ECO:0007669"/>
    <property type="project" value="InterPro"/>
</dbReference>
<evidence type="ECO:0000259" key="2">
    <source>
        <dbReference type="PROSITE" id="PS50994"/>
    </source>
</evidence>
<feature type="domain" description="Integrase catalytic" evidence="2">
    <location>
        <begin position="15"/>
        <end position="188"/>
    </location>
</feature>
<evidence type="ECO:0000313" key="3">
    <source>
        <dbReference type="EMBL" id="SMD27486.1"/>
    </source>
</evidence>
<dbReference type="Gene3D" id="3.30.420.10">
    <property type="entry name" value="Ribonuclease H-like superfamily/Ribonuclease H"/>
    <property type="match status" value="1"/>
</dbReference>
<reference evidence="3 4" key="1">
    <citation type="submission" date="2017-04" db="EMBL/GenBank/DDBJ databases">
        <authorList>
            <person name="Afonso C.L."/>
            <person name="Miller P.J."/>
            <person name="Scott M.A."/>
            <person name="Spackman E."/>
            <person name="Goraichik I."/>
            <person name="Dimitrov K.M."/>
            <person name="Suarez D.L."/>
            <person name="Swayne D.E."/>
        </authorList>
    </citation>
    <scope>NUCLEOTIDE SEQUENCE [LARGE SCALE GENOMIC DNA]</scope>
    <source>
        <strain evidence="3 4">DSM 43828</strain>
    </source>
</reference>
<dbReference type="InterPro" id="IPR001584">
    <property type="entry name" value="Integrase_cat-core"/>
</dbReference>
<dbReference type="AlphaFoldDB" id="A0A1W2G0S2"/>
<evidence type="ECO:0000256" key="1">
    <source>
        <dbReference type="SAM" id="MobiDB-lite"/>
    </source>
</evidence>
<keyword evidence="4" id="KW-1185">Reference proteome</keyword>
<organism evidence="3 4">
    <name type="scientific">Kibdelosporangium aridum</name>
    <dbReference type="NCBI Taxonomy" id="2030"/>
    <lineage>
        <taxon>Bacteria</taxon>
        <taxon>Bacillati</taxon>
        <taxon>Actinomycetota</taxon>
        <taxon>Actinomycetes</taxon>
        <taxon>Pseudonocardiales</taxon>
        <taxon>Pseudonocardiaceae</taxon>
        <taxon>Kibdelosporangium</taxon>
    </lineage>
</organism>
<evidence type="ECO:0000313" key="4">
    <source>
        <dbReference type="Proteomes" id="UP000192674"/>
    </source>
</evidence>
<dbReference type="Pfam" id="PF13683">
    <property type="entry name" value="rve_3"/>
    <property type="match status" value="1"/>
</dbReference>
<dbReference type="PROSITE" id="PS50994">
    <property type="entry name" value="INTEGRASE"/>
    <property type="match status" value="1"/>
</dbReference>